<accession>A0ABU1EHW4</accession>
<organism evidence="1 2">
    <name type="scientific">Clostridium aquiflavi</name>
    <dbReference type="NCBI Taxonomy" id="3073603"/>
    <lineage>
        <taxon>Bacteria</taxon>
        <taxon>Bacillati</taxon>
        <taxon>Bacillota</taxon>
        <taxon>Clostridia</taxon>
        <taxon>Eubacteriales</taxon>
        <taxon>Clostridiaceae</taxon>
        <taxon>Clostridium</taxon>
    </lineage>
</organism>
<sequence length="95" mass="11243">MILVDNKLIWKNHEKIVYGRKSDFKSQLDFLNTVKYEHKKMTRYDCYVDNITLKVYIITEEGLEKNTFIPISNTDINIETMYCGNFYTMEGLSGN</sequence>
<protein>
    <submittedName>
        <fullName evidence="1">Uncharacterized protein</fullName>
    </submittedName>
</protein>
<dbReference type="Proteomes" id="UP001256646">
    <property type="component" value="Unassembled WGS sequence"/>
</dbReference>
<name>A0ABU1EHW4_9CLOT</name>
<keyword evidence="2" id="KW-1185">Reference proteome</keyword>
<proteinExistence type="predicted"/>
<comment type="caution">
    <text evidence="1">The sequence shown here is derived from an EMBL/GenBank/DDBJ whole genome shotgun (WGS) entry which is preliminary data.</text>
</comment>
<evidence type="ECO:0000313" key="2">
    <source>
        <dbReference type="Proteomes" id="UP001256646"/>
    </source>
</evidence>
<reference evidence="1 2" key="1">
    <citation type="submission" date="2023-09" db="EMBL/GenBank/DDBJ databases">
        <authorList>
            <person name="Zhai L."/>
        </authorList>
    </citation>
    <scope>NUCLEOTIDE SEQUENCE [LARGE SCALE GENOMIC DNA]</scope>
    <source>
        <strain evidence="1 2">5 N-1</strain>
    </source>
</reference>
<dbReference type="EMBL" id="JAVJAN010000024">
    <property type="protein sequence ID" value="MDR5587768.1"/>
    <property type="molecule type" value="Genomic_DNA"/>
</dbReference>
<gene>
    <name evidence="1" type="ORF">RGC78_09850</name>
</gene>
<evidence type="ECO:0000313" key="1">
    <source>
        <dbReference type="EMBL" id="MDR5587768.1"/>
    </source>
</evidence>
<dbReference type="RefSeq" id="WP_252212268.1">
    <property type="nucleotide sequence ID" value="NZ_JAVJAN010000024.1"/>
</dbReference>